<dbReference type="AlphaFoldDB" id="A0A9R0IQF3"/>
<feature type="domain" description="SAWADEE" evidence="1">
    <location>
        <begin position="104"/>
        <end position="268"/>
    </location>
</feature>
<dbReference type="RefSeq" id="XP_021853411.1">
    <property type="nucleotide sequence ID" value="XM_021997719.2"/>
</dbReference>
<name>A0A9R0IQF3_SPIOL</name>
<dbReference type="GeneID" id="110792898"/>
<dbReference type="InterPro" id="IPR039276">
    <property type="entry name" value="SHH1/2"/>
</dbReference>
<dbReference type="GO" id="GO:0003682">
    <property type="term" value="F:chromatin binding"/>
    <property type="evidence" value="ECO:0007669"/>
    <property type="project" value="InterPro"/>
</dbReference>
<keyword evidence="3" id="KW-0371">Homeobox</keyword>
<proteinExistence type="predicted"/>
<evidence type="ECO:0000313" key="3">
    <source>
        <dbReference type="RefSeq" id="XP_021853411.1"/>
    </source>
</evidence>
<dbReference type="KEGG" id="soe:110792898"/>
<dbReference type="GO" id="GO:0003677">
    <property type="term" value="F:DNA binding"/>
    <property type="evidence" value="ECO:0007669"/>
    <property type="project" value="UniProtKB-KW"/>
</dbReference>
<dbReference type="Pfam" id="PF16719">
    <property type="entry name" value="SAWADEE"/>
    <property type="match status" value="1"/>
</dbReference>
<dbReference type="Gene3D" id="2.30.30.140">
    <property type="match status" value="1"/>
</dbReference>
<keyword evidence="2" id="KW-1185">Reference proteome</keyword>
<evidence type="ECO:0000313" key="2">
    <source>
        <dbReference type="Proteomes" id="UP000813463"/>
    </source>
</evidence>
<dbReference type="Gene3D" id="2.40.50.40">
    <property type="match status" value="1"/>
</dbReference>
<organism evidence="2 3">
    <name type="scientific">Spinacia oleracea</name>
    <name type="common">Spinach</name>
    <dbReference type="NCBI Taxonomy" id="3562"/>
    <lineage>
        <taxon>Eukaryota</taxon>
        <taxon>Viridiplantae</taxon>
        <taxon>Streptophyta</taxon>
        <taxon>Embryophyta</taxon>
        <taxon>Tracheophyta</taxon>
        <taxon>Spermatophyta</taxon>
        <taxon>Magnoliopsida</taxon>
        <taxon>eudicotyledons</taxon>
        <taxon>Gunneridae</taxon>
        <taxon>Pentapetalae</taxon>
        <taxon>Caryophyllales</taxon>
        <taxon>Chenopodiaceae</taxon>
        <taxon>Chenopodioideae</taxon>
        <taxon>Anserineae</taxon>
        <taxon>Spinacia</taxon>
    </lineage>
</organism>
<protein>
    <submittedName>
        <fullName evidence="3">Protein SAWADEE HOMEODOMAIN HOMOLOG 1 isoform X1</fullName>
    </submittedName>
</protein>
<dbReference type="OrthoDB" id="1885884at2759"/>
<keyword evidence="3" id="KW-0238">DNA-binding</keyword>
<dbReference type="InterPro" id="IPR032001">
    <property type="entry name" value="SAWADEE_dom"/>
</dbReference>
<reference evidence="2" key="1">
    <citation type="journal article" date="2021" name="Nat. Commun.">
        <title>Genomic analyses provide insights into spinach domestication and the genetic basis of agronomic traits.</title>
        <authorList>
            <person name="Cai X."/>
            <person name="Sun X."/>
            <person name="Xu C."/>
            <person name="Sun H."/>
            <person name="Wang X."/>
            <person name="Ge C."/>
            <person name="Zhang Z."/>
            <person name="Wang Q."/>
            <person name="Fei Z."/>
            <person name="Jiao C."/>
            <person name="Wang Q."/>
        </authorList>
    </citation>
    <scope>NUCLEOTIDE SEQUENCE [LARGE SCALE GENOMIC DNA]</scope>
    <source>
        <strain evidence="2">cv. Varoflay</strain>
    </source>
</reference>
<dbReference type="PANTHER" id="PTHR33827">
    <property type="entry name" value="PROTEIN SAWADEE HOMEODOMAIN HOMOLOG 2"/>
    <property type="match status" value="1"/>
</dbReference>
<gene>
    <name evidence="3" type="primary">LOC110792898</name>
</gene>
<accession>A0A9R0IQF3</accession>
<evidence type="ECO:0000259" key="1">
    <source>
        <dbReference type="Pfam" id="PF16719"/>
    </source>
</evidence>
<sequence length="276" mass="31900">MEASWLQELLETPVFSESEIAEMENLFRQVTKEALTQEFCQDLATSFSSSTCRIGKPTIIWQQVHRWFQDKQSDPSASTNTFMKRKAPESSMILKGGTASEISELAFEAKSSRDNAWYDVATFLNYRVLSTGDLLNNNKLEKARKYMIRLCFHGALAWASLFHKGICLIDEEVRVRFAGFGISHDEWANVQNRVRERSIPLEPSECHKIKVGDLVLCYQERPDYAVYVDAHVMEIQRMLHDIKGCRCIFVVRFDDDKIEEKIQLNKICCRPNKSLQ</sequence>
<reference evidence="3" key="2">
    <citation type="submission" date="2025-08" db="UniProtKB">
        <authorList>
            <consortium name="RefSeq"/>
        </authorList>
    </citation>
    <scope>IDENTIFICATION</scope>
    <source>
        <tissue evidence="3">Leaf</tissue>
    </source>
</reference>
<dbReference type="Proteomes" id="UP000813463">
    <property type="component" value="Chromosome 4"/>
</dbReference>
<dbReference type="PANTHER" id="PTHR33827:SF2">
    <property type="entry name" value="PROTEIN SAWADEE HOMEODOMAIN HOMOLOG 1"/>
    <property type="match status" value="1"/>
</dbReference>